<comment type="caution">
    <text evidence="2">The sequence shown here is derived from an EMBL/GenBank/DDBJ whole genome shotgun (WGS) entry which is preliminary data.</text>
</comment>
<feature type="compositionally biased region" description="Basic residues" evidence="1">
    <location>
        <begin position="1"/>
        <end position="17"/>
    </location>
</feature>
<evidence type="ECO:0000313" key="2">
    <source>
        <dbReference type="EMBL" id="CAI9556452.1"/>
    </source>
</evidence>
<sequence>MSRRVVKRARGQSRRSQQRSGSGRVGNKSDRIQGTGAHGKQHKGTDCRPGHCLNTPPAISLR</sequence>
<gene>
    <name evidence="2" type="ORF">SPARVUS_LOCUS4550120</name>
</gene>
<feature type="region of interest" description="Disordered" evidence="1">
    <location>
        <begin position="1"/>
        <end position="62"/>
    </location>
</feature>
<name>A0ABN9C8R3_9NEOB</name>
<accession>A0ABN9C8R3</accession>
<reference evidence="2" key="1">
    <citation type="submission" date="2023-05" db="EMBL/GenBank/DDBJ databases">
        <authorList>
            <person name="Stuckert A."/>
        </authorList>
    </citation>
    <scope>NUCLEOTIDE SEQUENCE</scope>
</reference>
<evidence type="ECO:0000256" key="1">
    <source>
        <dbReference type="SAM" id="MobiDB-lite"/>
    </source>
</evidence>
<keyword evidence="3" id="KW-1185">Reference proteome</keyword>
<dbReference type="Proteomes" id="UP001162483">
    <property type="component" value="Unassembled WGS sequence"/>
</dbReference>
<proteinExistence type="predicted"/>
<evidence type="ECO:0000313" key="3">
    <source>
        <dbReference type="Proteomes" id="UP001162483"/>
    </source>
</evidence>
<dbReference type="EMBL" id="CATNWA010008554">
    <property type="protein sequence ID" value="CAI9556452.1"/>
    <property type="molecule type" value="Genomic_DNA"/>
</dbReference>
<protein>
    <submittedName>
        <fullName evidence="2">Uncharacterized protein</fullName>
    </submittedName>
</protein>
<organism evidence="2 3">
    <name type="scientific">Staurois parvus</name>
    <dbReference type="NCBI Taxonomy" id="386267"/>
    <lineage>
        <taxon>Eukaryota</taxon>
        <taxon>Metazoa</taxon>
        <taxon>Chordata</taxon>
        <taxon>Craniata</taxon>
        <taxon>Vertebrata</taxon>
        <taxon>Euteleostomi</taxon>
        <taxon>Amphibia</taxon>
        <taxon>Batrachia</taxon>
        <taxon>Anura</taxon>
        <taxon>Neobatrachia</taxon>
        <taxon>Ranoidea</taxon>
        <taxon>Ranidae</taxon>
        <taxon>Staurois</taxon>
    </lineage>
</organism>